<dbReference type="PANTHER" id="PTHR24016:SF0">
    <property type="entry name" value="CONSERVED OLIGOMERIC GOLGI COMPLEX SUBUNIT 4"/>
    <property type="match status" value="1"/>
</dbReference>
<protein>
    <recommendedName>
        <fullName evidence="1">Conserved oligomeric Golgi complex subunit 4 N-terminal domain-containing protein</fullName>
    </recommendedName>
</protein>
<gene>
    <name evidence="2" type="ORF">PCAR00345_LOCUS9626</name>
</gene>
<dbReference type="PANTHER" id="PTHR24016">
    <property type="entry name" value="CONSERVED OLIGOMERIC GOLGI COMPLEX SUBUNIT 4"/>
    <property type="match status" value="1"/>
</dbReference>
<organism evidence="2">
    <name type="scientific">Chrysotila carterae</name>
    <name type="common">Marine alga</name>
    <name type="synonym">Syracosphaera carterae</name>
    <dbReference type="NCBI Taxonomy" id="13221"/>
    <lineage>
        <taxon>Eukaryota</taxon>
        <taxon>Haptista</taxon>
        <taxon>Haptophyta</taxon>
        <taxon>Prymnesiophyceae</taxon>
        <taxon>Isochrysidales</taxon>
        <taxon>Isochrysidaceae</taxon>
        <taxon>Chrysotila</taxon>
    </lineage>
</organism>
<name>A0A7S4B7P7_CHRCT</name>
<reference evidence="2" key="1">
    <citation type="submission" date="2021-01" db="EMBL/GenBank/DDBJ databases">
        <authorList>
            <person name="Corre E."/>
            <person name="Pelletier E."/>
            <person name="Niang G."/>
            <person name="Scheremetjew M."/>
            <person name="Finn R."/>
            <person name="Kale V."/>
            <person name="Holt S."/>
            <person name="Cochrane G."/>
            <person name="Meng A."/>
            <person name="Brown T."/>
            <person name="Cohen L."/>
        </authorList>
    </citation>
    <scope>NUCLEOTIDE SEQUENCE</scope>
    <source>
        <strain evidence="2">CCMP645</strain>
    </source>
</reference>
<accession>A0A7S4B7P7</accession>
<dbReference type="InterPro" id="IPR048680">
    <property type="entry name" value="COG4_N"/>
</dbReference>
<dbReference type="AlphaFoldDB" id="A0A7S4B7P7"/>
<evidence type="ECO:0000259" key="1">
    <source>
        <dbReference type="Pfam" id="PF20663"/>
    </source>
</evidence>
<dbReference type="Pfam" id="PF20663">
    <property type="entry name" value="COG4_N"/>
    <property type="match status" value="1"/>
</dbReference>
<sequence length="263" mass="27817">METQHQSIPDVLELAEPSMESIAAALADAEATDHALCREIEELRVAAELKVAQALPELEAISEDLWSINDQFEGLRGGMEQSAALVRRVGAELTSLREAKAKVAESIALVEMLLQIDRCEAETTSALSAGDFESAVKLAQQLGSHAAEAGDALDRETAERIAHLGDKVGRAVDVQLESALSSAEIGAVGRFCKLLSPLGRGEEGAAKYVDFCAKQLAAVVETADGGGEPRVRVPQQLSRLLRRVAELLAASAQTYANDGGDAT</sequence>
<feature type="domain" description="Conserved oligomeric Golgi complex subunit 4 N-terminal" evidence="1">
    <location>
        <begin position="57"/>
        <end position="141"/>
    </location>
</feature>
<dbReference type="InterPro" id="IPR048682">
    <property type="entry name" value="COG4"/>
</dbReference>
<dbReference type="EMBL" id="HBIZ01015580">
    <property type="protein sequence ID" value="CAE0757032.1"/>
    <property type="molecule type" value="Transcribed_RNA"/>
</dbReference>
<evidence type="ECO:0000313" key="2">
    <source>
        <dbReference type="EMBL" id="CAE0757032.1"/>
    </source>
</evidence>
<proteinExistence type="predicted"/>